<dbReference type="Gene3D" id="1.20.5.110">
    <property type="match status" value="1"/>
</dbReference>
<comment type="subcellular location">
    <subcellularLocation>
        <location evidence="1">Membrane</location>
        <topology evidence="1">Multi-pass membrane protein</topology>
    </subcellularLocation>
</comment>
<feature type="transmembrane region" description="Helical" evidence="5">
    <location>
        <begin position="171"/>
        <end position="192"/>
    </location>
</feature>
<evidence type="ECO:0000313" key="7">
    <source>
        <dbReference type="EMBL" id="GGI06855.1"/>
    </source>
</evidence>
<evidence type="ECO:0000256" key="2">
    <source>
        <dbReference type="ARBA" id="ARBA00022692"/>
    </source>
</evidence>
<feature type="domain" description="Ion transport" evidence="6">
    <location>
        <begin position="40"/>
        <end position="231"/>
    </location>
</feature>
<gene>
    <name evidence="7" type="ORF">GCM10011354_21180</name>
</gene>
<organism evidence="7 8">
    <name type="scientific">Egicoccus halophilus</name>
    <dbReference type="NCBI Taxonomy" id="1670830"/>
    <lineage>
        <taxon>Bacteria</taxon>
        <taxon>Bacillati</taxon>
        <taxon>Actinomycetota</taxon>
        <taxon>Nitriliruptoria</taxon>
        <taxon>Egicoccales</taxon>
        <taxon>Egicoccaceae</taxon>
        <taxon>Egicoccus</taxon>
    </lineage>
</organism>
<keyword evidence="4 5" id="KW-0472">Membrane</keyword>
<feature type="transmembrane region" description="Helical" evidence="5">
    <location>
        <begin position="204"/>
        <end position="227"/>
    </location>
</feature>
<dbReference type="GO" id="GO:0016020">
    <property type="term" value="C:membrane"/>
    <property type="evidence" value="ECO:0007669"/>
    <property type="project" value="UniProtKB-SubCell"/>
</dbReference>
<dbReference type="RefSeq" id="WP_130649119.1">
    <property type="nucleotide sequence ID" value="NZ_BMHA01000007.1"/>
</dbReference>
<feature type="transmembrane region" description="Helical" evidence="5">
    <location>
        <begin position="143"/>
        <end position="164"/>
    </location>
</feature>
<evidence type="ECO:0000259" key="6">
    <source>
        <dbReference type="Pfam" id="PF00520"/>
    </source>
</evidence>
<comment type="caution">
    <text evidence="7">The sequence shown here is derived from an EMBL/GenBank/DDBJ whole genome shotgun (WGS) entry which is preliminary data.</text>
</comment>
<dbReference type="InterPro" id="IPR005821">
    <property type="entry name" value="Ion_trans_dom"/>
</dbReference>
<feature type="transmembrane region" description="Helical" evidence="5">
    <location>
        <begin position="60"/>
        <end position="81"/>
    </location>
</feature>
<evidence type="ECO:0000256" key="3">
    <source>
        <dbReference type="ARBA" id="ARBA00022989"/>
    </source>
</evidence>
<proteinExistence type="predicted"/>
<dbReference type="GO" id="GO:0005216">
    <property type="term" value="F:monoatomic ion channel activity"/>
    <property type="evidence" value="ECO:0007669"/>
    <property type="project" value="InterPro"/>
</dbReference>
<dbReference type="Gene3D" id="1.20.120.350">
    <property type="entry name" value="Voltage-gated potassium channels. Chain C"/>
    <property type="match status" value="1"/>
</dbReference>
<dbReference type="SUPFAM" id="SSF81324">
    <property type="entry name" value="Voltage-gated potassium channels"/>
    <property type="match status" value="1"/>
</dbReference>
<dbReference type="OrthoDB" id="3431667at2"/>
<dbReference type="Pfam" id="PF00520">
    <property type="entry name" value="Ion_trans"/>
    <property type="match status" value="1"/>
</dbReference>
<dbReference type="Proteomes" id="UP000650511">
    <property type="component" value="Unassembled WGS sequence"/>
</dbReference>
<accession>A0A8J3EU36</accession>
<evidence type="ECO:0000256" key="5">
    <source>
        <dbReference type="SAM" id="Phobius"/>
    </source>
</evidence>
<dbReference type="AlphaFoldDB" id="A0A8J3EU36"/>
<sequence>MNDDAASTLDPDPDDEFSPRERLAAVLERRLDVPMAVLAVVWAALVAYELVAPGEQRPVLATAGNVIWIVFVVEFVVKLAVSGHPGRFLRRRWPSLLFLVLPVLRVLRIARALRVVRVLPAARVVGSSYRAVGTARGLAAGRLQFLAVTTGIVALGGGQLLYVLERGRDGAVASLGDALYWSANLAIASNLVHTPVTLAGRLLSLVLTVYAIIVFASLAGTLGAFFVESRQERATLEEEGDDP</sequence>
<reference evidence="7" key="2">
    <citation type="submission" date="2020-09" db="EMBL/GenBank/DDBJ databases">
        <authorList>
            <person name="Sun Q."/>
            <person name="Zhou Y."/>
        </authorList>
    </citation>
    <scope>NUCLEOTIDE SEQUENCE</scope>
    <source>
        <strain evidence="7">CGMCC 1.14988</strain>
    </source>
</reference>
<dbReference type="InterPro" id="IPR027359">
    <property type="entry name" value="Volt_channel_dom_sf"/>
</dbReference>
<protein>
    <recommendedName>
        <fullName evidence="6">Ion transport domain-containing protein</fullName>
    </recommendedName>
</protein>
<feature type="transmembrane region" description="Helical" evidence="5">
    <location>
        <begin position="31"/>
        <end position="48"/>
    </location>
</feature>
<evidence type="ECO:0000256" key="1">
    <source>
        <dbReference type="ARBA" id="ARBA00004141"/>
    </source>
</evidence>
<keyword evidence="3 5" id="KW-1133">Transmembrane helix</keyword>
<keyword evidence="8" id="KW-1185">Reference proteome</keyword>
<name>A0A8J3EU36_9ACTN</name>
<reference evidence="7" key="1">
    <citation type="journal article" date="2014" name="Int. J. Syst. Evol. Microbiol.">
        <title>Complete genome sequence of Corynebacterium casei LMG S-19264T (=DSM 44701T), isolated from a smear-ripened cheese.</title>
        <authorList>
            <consortium name="US DOE Joint Genome Institute (JGI-PGF)"/>
            <person name="Walter F."/>
            <person name="Albersmeier A."/>
            <person name="Kalinowski J."/>
            <person name="Ruckert C."/>
        </authorList>
    </citation>
    <scope>NUCLEOTIDE SEQUENCE</scope>
    <source>
        <strain evidence="7">CGMCC 1.14988</strain>
    </source>
</reference>
<evidence type="ECO:0000313" key="8">
    <source>
        <dbReference type="Proteomes" id="UP000650511"/>
    </source>
</evidence>
<keyword evidence="2 5" id="KW-0812">Transmembrane</keyword>
<dbReference type="EMBL" id="BMHA01000007">
    <property type="protein sequence ID" value="GGI06855.1"/>
    <property type="molecule type" value="Genomic_DNA"/>
</dbReference>
<evidence type="ECO:0000256" key="4">
    <source>
        <dbReference type="ARBA" id="ARBA00023136"/>
    </source>
</evidence>